<accession>A0A815M8X8</accession>
<gene>
    <name evidence="2" type="ORF">EDS130_LOCUS37378</name>
</gene>
<dbReference type="Proteomes" id="UP000663852">
    <property type="component" value="Unassembled WGS sequence"/>
</dbReference>
<feature type="signal peptide" evidence="1">
    <location>
        <begin position="1"/>
        <end position="17"/>
    </location>
</feature>
<keyword evidence="1" id="KW-0732">Signal</keyword>
<evidence type="ECO:0000313" key="3">
    <source>
        <dbReference type="Proteomes" id="UP000663852"/>
    </source>
</evidence>
<feature type="chain" id="PRO_5032894310" evidence="1">
    <location>
        <begin position="18"/>
        <end position="101"/>
    </location>
</feature>
<proteinExistence type="predicted"/>
<dbReference type="EMBL" id="CAJNOJ010000367">
    <property type="protein sequence ID" value="CAF1419742.1"/>
    <property type="molecule type" value="Genomic_DNA"/>
</dbReference>
<organism evidence="2 3">
    <name type="scientific">Adineta ricciae</name>
    <name type="common">Rotifer</name>
    <dbReference type="NCBI Taxonomy" id="249248"/>
    <lineage>
        <taxon>Eukaryota</taxon>
        <taxon>Metazoa</taxon>
        <taxon>Spiralia</taxon>
        <taxon>Gnathifera</taxon>
        <taxon>Rotifera</taxon>
        <taxon>Eurotatoria</taxon>
        <taxon>Bdelloidea</taxon>
        <taxon>Adinetida</taxon>
        <taxon>Adinetidae</taxon>
        <taxon>Adineta</taxon>
    </lineage>
</organism>
<evidence type="ECO:0000256" key="1">
    <source>
        <dbReference type="SAM" id="SignalP"/>
    </source>
</evidence>
<reference evidence="2" key="1">
    <citation type="submission" date="2021-02" db="EMBL/GenBank/DDBJ databases">
        <authorList>
            <person name="Nowell W R."/>
        </authorList>
    </citation>
    <scope>NUCLEOTIDE SEQUENCE</scope>
</reference>
<dbReference type="AlphaFoldDB" id="A0A815M8X8"/>
<comment type="caution">
    <text evidence="2">The sequence shown here is derived from an EMBL/GenBank/DDBJ whole genome shotgun (WGS) entry which is preliminary data.</text>
</comment>
<protein>
    <submittedName>
        <fullName evidence="2">Uncharacterized protein</fullName>
    </submittedName>
</protein>
<evidence type="ECO:0000313" key="2">
    <source>
        <dbReference type="EMBL" id="CAF1419742.1"/>
    </source>
</evidence>
<sequence length="101" mass="11657">MVQILILLLRACPESMADATMIKHALLLVGYSDVSQIFIGDGGYCYTPYKYSTDKGLINYARKAKKWKRPDGVKWMESIIQITMKMANPMFLMQIKQKLYQ</sequence>
<name>A0A815M8X8_ADIRI</name>